<keyword evidence="6" id="KW-0472">Membrane</keyword>
<comment type="subcellular location">
    <subcellularLocation>
        <location evidence="1">Mitochondrion outer membrane</location>
        <topology evidence="1">Multi-pass membrane protein</topology>
    </subcellularLocation>
    <subcellularLocation>
        <location evidence="7">Plastid</location>
        <location evidence="7">Chloroplast outer membrane</location>
    </subcellularLocation>
</comment>
<feature type="region of interest" description="Disordered" evidence="8">
    <location>
        <begin position="1"/>
        <end position="24"/>
    </location>
</feature>
<dbReference type="PANTHER" id="PTHR12815:SF18">
    <property type="entry name" value="SORTING AND ASSEMBLY MACHINERY COMPONENT 50 HOMOLOG"/>
    <property type="match status" value="1"/>
</dbReference>
<evidence type="ECO:0000256" key="3">
    <source>
        <dbReference type="ARBA" id="ARBA00022452"/>
    </source>
</evidence>
<dbReference type="InterPro" id="IPR039910">
    <property type="entry name" value="D15-like"/>
</dbReference>
<dbReference type="Proteomes" id="UP000247498">
    <property type="component" value="Unassembled WGS sequence"/>
</dbReference>
<comment type="similarity">
    <text evidence="2">Belongs to the SAM50/omp85 family.</text>
</comment>
<sequence length="554" mass="57715">MTADGGQPQPGPGQQQRDAADLQHQAKLEAFRRRTHDMYEAVAEKPLSVTDVRVDAHAAGGADAPRGLRTRQAILERELQRVYDAKSLREVHAALETAVEHLQQLEAFRRIDALIDEDPRGAPDACSVQLDLQERGWYSGGVQTFMQANEGLVQANVALRNLFGAADQWRLTAEYGHRSSFDFAALFRLPRAGGRPWTPDVGVFRRSLNLEPYSSLADTMRGLELGVSSADGATRLSYTWGWRSLVAGAAASRPVRAQRGDFLSDALRWTWVVDERDSATVHTEGWGTRLASELGGLFPGAGYRYAKQRLDWVWAAPVNDTVAVNVSIGGGLIAGLSGGASPAARPSGGGGGGGGGEPSPRDAPAGARPATYIGERFFLGGADSVRGFAYRGLGPSAERARRRDGGGGGGAGGGGDAGAGEGPARDALGGDLFASLYAGLITRLPGQLGDIGGCAHAFINGGSSSLLSSPPAPLPAAFEPPAALGGAAGAAARRVAELAASCRWSAGLGLVLPTPFGRFEANYVWVLSSQPGDLPKAGMQFGFAASPIAPAGPM</sequence>
<accession>A0A2V0PCA8</accession>
<evidence type="ECO:0000256" key="1">
    <source>
        <dbReference type="ARBA" id="ARBA00004374"/>
    </source>
</evidence>
<keyword evidence="4" id="KW-0812">Transmembrane</keyword>
<dbReference type="GO" id="GO:0009707">
    <property type="term" value="C:chloroplast outer membrane"/>
    <property type="evidence" value="ECO:0007669"/>
    <property type="project" value="UniProtKB-SubCell"/>
</dbReference>
<keyword evidence="11" id="KW-1185">Reference proteome</keyword>
<keyword evidence="3" id="KW-1134">Transmembrane beta strand</keyword>
<dbReference type="FunCoup" id="A0A2V0PCA8">
    <property type="interactions" value="2222"/>
</dbReference>
<feature type="region of interest" description="Disordered" evidence="8">
    <location>
        <begin position="396"/>
        <end position="422"/>
    </location>
</feature>
<evidence type="ECO:0000256" key="7">
    <source>
        <dbReference type="ARBA" id="ARBA00024013"/>
    </source>
</evidence>
<reference evidence="10 11" key="1">
    <citation type="journal article" date="2018" name="Sci. Rep.">
        <title>Raphidocelis subcapitata (=Pseudokirchneriella subcapitata) provides an insight into genome evolution and environmental adaptations in the Sphaeropleales.</title>
        <authorList>
            <person name="Suzuki S."/>
            <person name="Yamaguchi H."/>
            <person name="Nakajima N."/>
            <person name="Kawachi M."/>
        </authorList>
    </citation>
    <scope>NUCLEOTIDE SEQUENCE [LARGE SCALE GENOMIC DNA]</scope>
    <source>
        <strain evidence="10 11">NIES-35</strain>
    </source>
</reference>
<dbReference type="AlphaFoldDB" id="A0A2V0PCA8"/>
<feature type="compositionally biased region" description="Gly residues" evidence="8">
    <location>
        <begin position="347"/>
        <end position="357"/>
    </location>
</feature>
<dbReference type="Gene3D" id="2.40.160.50">
    <property type="entry name" value="membrane protein fhac: a member of the omp85/tpsb transporter family"/>
    <property type="match status" value="1"/>
</dbReference>
<comment type="caution">
    <text evidence="10">The sequence shown here is derived from an EMBL/GenBank/DDBJ whole genome shotgun (WGS) entry which is preliminary data.</text>
</comment>
<organism evidence="10 11">
    <name type="scientific">Raphidocelis subcapitata</name>
    <dbReference type="NCBI Taxonomy" id="307507"/>
    <lineage>
        <taxon>Eukaryota</taxon>
        <taxon>Viridiplantae</taxon>
        <taxon>Chlorophyta</taxon>
        <taxon>core chlorophytes</taxon>
        <taxon>Chlorophyceae</taxon>
        <taxon>CS clade</taxon>
        <taxon>Sphaeropleales</taxon>
        <taxon>Selenastraceae</taxon>
        <taxon>Raphidocelis</taxon>
    </lineage>
</organism>
<evidence type="ECO:0000256" key="4">
    <source>
        <dbReference type="ARBA" id="ARBA00022692"/>
    </source>
</evidence>
<gene>
    <name evidence="10" type="ORF">Rsub_10407</name>
</gene>
<dbReference type="PANTHER" id="PTHR12815">
    <property type="entry name" value="SORTING AND ASSEMBLY MACHINERY SAMM50 PROTEIN FAMILY MEMBER"/>
    <property type="match status" value="1"/>
</dbReference>
<name>A0A2V0PCA8_9CHLO</name>
<keyword evidence="5" id="KW-0934">Plastid</keyword>
<feature type="compositionally biased region" description="Gly residues" evidence="8">
    <location>
        <begin position="406"/>
        <end position="421"/>
    </location>
</feature>
<dbReference type="EMBL" id="BDRX01000100">
    <property type="protein sequence ID" value="GBF97484.1"/>
    <property type="molecule type" value="Genomic_DNA"/>
</dbReference>
<dbReference type="InterPro" id="IPR000184">
    <property type="entry name" value="Bac_surfAg_D15"/>
</dbReference>
<proteinExistence type="inferred from homology"/>
<evidence type="ECO:0000259" key="9">
    <source>
        <dbReference type="Pfam" id="PF01103"/>
    </source>
</evidence>
<evidence type="ECO:0000256" key="8">
    <source>
        <dbReference type="SAM" id="MobiDB-lite"/>
    </source>
</evidence>
<evidence type="ECO:0000313" key="11">
    <source>
        <dbReference type="Proteomes" id="UP000247498"/>
    </source>
</evidence>
<dbReference type="Pfam" id="PF01103">
    <property type="entry name" value="Omp85"/>
    <property type="match status" value="1"/>
</dbReference>
<evidence type="ECO:0000256" key="2">
    <source>
        <dbReference type="ARBA" id="ARBA00010913"/>
    </source>
</evidence>
<dbReference type="InParanoid" id="A0A2V0PCA8"/>
<feature type="region of interest" description="Disordered" evidence="8">
    <location>
        <begin position="339"/>
        <end position="367"/>
    </location>
</feature>
<dbReference type="GO" id="GO:0005741">
    <property type="term" value="C:mitochondrial outer membrane"/>
    <property type="evidence" value="ECO:0007669"/>
    <property type="project" value="UniProtKB-SubCell"/>
</dbReference>
<feature type="domain" description="Bacterial surface antigen (D15)" evidence="9">
    <location>
        <begin position="161"/>
        <end position="543"/>
    </location>
</feature>
<evidence type="ECO:0000313" key="10">
    <source>
        <dbReference type="EMBL" id="GBF97484.1"/>
    </source>
</evidence>
<protein>
    <recommendedName>
        <fullName evidence="9">Bacterial surface antigen (D15) domain-containing protein</fullName>
    </recommendedName>
</protein>
<dbReference type="STRING" id="307507.A0A2V0PCA8"/>
<evidence type="ECO:0000256" key="6">
    <source>
        <dbReference type="ARBA" id="ARBA00023136"/>
    </source>
</evidence>
<keyword evidence="5" id="KW-1002">Plastid outer membrane</keyword>
<evidence type="ECO:0000256" key="5">
    <source>
        <dbReference type="ARBA" id="ARBA00022805"/>
    </source>
</evidence>
<dbReference type="OrthoDB" id="1724197at2759"/>